<keyword evidence="2" id="KW-0812">Transmembrane</keyword>
<feature type="transmembrane region" description="Helical" evidence="2">
    <location>
        <begin position="31"/>
        <end position="54"/>
    </location>
</feature>
<gene>
    <name evidence="3" type="ORF">V5R04_04035</name>
</gene>
<evidence type="ECO:0000256" key="1">
    <source>
        <dbReference type="SAM" id="MobiDB-lite"/>
    </source>
</evidence>
<feature type="compositionally biased region" description="Polar residues" evidence="1">
    <location>
        <begin position="1"/>
        <end position="19"/>
    </location>
</feature>
<proteinExistence type="predicted"/>
<name>A0AAU7DZB2_9MICO</name>
<feature type="compositionally biased region" description="Gly residues" evidence="1">
    <location>
        <begin position="75"/>
        <end position="85"/>
    </location>
</feature>
<keyword evidence="2" id="KW-1133">Transmembrane helix</keyword>
<accession>A0AAU7DZB2</accession>
<feature type="region of interest" description="Disordered" evidence="1">
    <location>
        <begin position="61"/>
        <end position="97"/>
    </location>
</feature>
<protein>
    <submittedName>
        <fullName evidence="3">Uncharacterized protein</fullName>
    </submittedName>
</protein>
<reference evidence="3" key="1">
    <citation type="submission" date="2024-02" db="EMBL/GenBank/DDBJ databases">
        <title>Tomenella chthoni gen. nov. sp. nov., a member of the family Jonesiaceae isolated from bat guano.</title>
        <authorList>
            <person name="Miller S.L."/>
            <person name="King J."/>
            <person name="Sankaranarayanan K."/>
            <person name="Lawson P.A."/>
        </authorList>
    </citation>
    <scope>NUCLEOTIDE SEQUENCE</scope>
    <source>
        <strain evidence="3">BS-20</strain>
    </source>
</reference>
<evidence type="ECO:0000313" key="3">
    <source>
        <dbReference type="EMBL" id="XBH22400.1"/>
    </source>
</evidence>
<evidence type="ECO:0000256" key="2">
    <source>
        <dbReference type="SAM" id="Phobius"/>
    </source>
</evidence>
<dbReference type="AlphaFoldDB" id="A0AAU7DZB2"/>
<organism evidence="3">
    <name type="scientific">Jonesiaceae bacterium BS-20</name>
    <dbReference type="NCBI Taxonomy" id="3120821"/>
    <lineage>
        <taxon>Bacteria</taxon>
        <taxon>Bacillati</taxon>
        <taxon>Actinomycetota</taxon>
        <taxon>Actinomycetes</taxon>
        <taxon>Micrococcales</taxon>
        <taxon>Jonesiaceae</taxon>
    </lineage>
</organism>
<feature type="region of interest" description="Disordered" evidence="1">
    <location>
        <begin position="1"/>
        <end position="27"/>
    </location>
</feature>
<dbReference type="EMBL" id="CP146203">
    <property type="protein sequence ID" value="XBH22400.1"/>
    <property type="molecule type" value="Genomic_DNA"/>
</dbReference>
<keyword evidence="2" id="KW-0472">Membrane</keyword>
<sequence>MTQLPNPAAQPGSTAQPQHQGHPRAPKKSQYSALITFLVGLDVLLIALAVVVGINTFAGPESPASQATAVTQGQAGSGQDGAGDLGEGDDALGSQPGADSTGIRLFASPSGNITCEISALGARCGIASLTQEPEENVGDCEGTIGKMVTLGAQGAELPCVAPQDGPFQSTSQYQLLDYGQDISVNNYHCVSERTGITCTDGSTNRGFTLAKAGIQTF</sequence>